<feature type="non-terminal residue" evidence="1">
    <location>
        <position position="113"/>
    </location>
</feature>
<feature type="non-terminal residue" evidence="1">
    <location>
        <position position="1"/>
    </location>
</feature>
<dbReference type="AlphaFoldDB" id="A0A0D0DDS2"/>
<evidence type="ECO:0000313" key="2">
    <source>
        <dbReference type="Proteomes" id="UP000054538"/>
    </source>
</evidence>
<dbReference type="OrthoDB" id="2662702at2759"/>
<protein>
    <submittedName>
        <fullName evidence="1">Uncharacterized protein</fullName>
    </submittedName>
</protein>
<accession>A0A0D0DDS2</accession>
<gene>
    <name evidence="1" type="ORF">PAXRUDRAFT_42709</name>
</gene>
<dbReference type="HOGENOM" id="CLU_096306_3_0_1"/>
<dbReference type="EMBL" id="KN825041">
    <property type="protein sequence ID" value="KIK95452.1"/>
    <property type="molecule type" value="Genomic_DNA"/>
</dbReference>
<evidence type="ECO:0000313" key="1">
    <source>
        <dbReference type="EMBL" id="KIK95452.1"/>
    </source>
</evidence>
<keyword evidence="2" id="KW-1185">Reference proteome</keyword>
<organism evidence="1 2">
    <name type="scientific">Paxillus rubicundulus Ve08.2h10</name>
    <dbReference type="NCBI Taxonomy" id="930991"/>
    <lineage>
        <taxon>Eukaryota</taxon>
        <taxon>Fungi</taxon>
        <taxon>Dikarya</taxon>
        <taxon>Basidiomycota</taxon>
        <taxon>Agaricomycotina</taxon>
        <taxon>Agaricomycetes</taxon>
        <taxon>Agaricomycetidae</taxon>
        <taxon>Boletales</taxon>
        <taxon>Paxilineae</taxon>
        <taxon>Paxillaceae</taxon>
        <taxon>Paxillus</taxon>
    </lineage>
</organism>
<name>A0A0D0DDS2_9AGAM</name>
<dbReference type="InParanoid" id="A0A0D0DDS2"/>
<reference evidence="2" key="2">
    <citation type="submission" date="2015-01" db="EMBL/GenBank/DDBJ databases">
        <title>Evolutionary Origins and Diversification of the Mycorrhizal Mutualists.</title>
        <authorList>
            <consortium name="DOE Joint Genome Institute"/>
            <consortium name="Mycorrhizal Genomics Consortium"/>
            <person name="Kohler A."/>
            <person name="Kuo A."/>
            <person name="Nagy L.G."/>
            <person name="Floudas D."/>
            <person name="Copeland A."/>
            <person name="Barry K.W."/>
            <person name="Cichocki N."/>
            <person name="Veneault-Fourrey C."/>
            <person name="LaButti K."/>
            <person name="Lindquist E.A."/>
            <person name="Lipzen A."/>
            <person name="Lundell T."/>
            <person name="Morin E."/>
            <person name="Murat C."/>
            <person name="Riley R."/>
            <person name="Ohm R."/>
            <person name="Sun H."/>
            <person name="Tunlid A."/>
            <person name="Henrissat B."/>
            <person name="Grigoriev I.V."/>
            <person name="Hibbett D.S."/>
            <person name="Martin F."/>
        </authorList>
    </citation>
    <scope>NUCLEOTIDE SEQUENCE [LARGE SCALE GENOMIC DNA]</scope>
    <source>
        <strain evidence="2">Ve08.2h10</strain>
    </source>
</reference>
<dbReference type="Proteomes" id="UP000054538">
    <property type="component" value="Unassembled WGS sequence"/>
</dbReference>
<proteinExistence type="predicted"/>
<reference evidence="1 2" key="1">
    <citation type="submission" date="2014-04" db="EMBL/GenBank/DDBJ databases">
        <authorList>
            <consortium name="DOE Joint Genome Institute"/>
            <person name="Kuo A."/>
            <person name="Kohler A."/>
            <person name="Jargeat P."/>
            <person name="Nagy L.G."/>
            <person name="Floudas D."/>
            <person name="Copeland A."/>
            <person name="Barry K.W."/>
            <person name="Cichocki N."/>
            <person name="Veneault-Fourrey C."/>
            <person name="LaButti K."/>
            <person name="Lindquist E.A."/>
            <person name="Lipzen A."/>
            <person name="Lundell T."/>
            <person name="Morin E."/>
            <person name="Murat C."/>
            <person name="Sun H."/>
            <person name="Tunlid A."/>
            <person name="Henrissat B."/>
            <person name="Grigoriev I.V."/>
            <person name="Hibbett D.S."/>
            <person name="Martin F."/>
            <person name="Nordberg H.P."/>
            <person name="Cantor M.N."/>
            <person name="Hua S.X."/>
        </authorList>
    </citation>
    <scope>NUCLEOTIDE SEQUENCE [LARGE SCALE GENOMIC DNA]</scope>
    <source>
        <strain evidence="1 2">Ve08.2h10</strain>
    </source>
</reference>
<sequence length="113" mass="13099">EDLVTVLEQDLTDDEKNGDIDGLVDEIELLSDRECQELLKSIRPIKLALVKIRKLAFKLIHLTTKLLPAWQKILQEMRLKVTNMPHDVSTWWNSTFDMLEYGLNHREAVDGVT</sequence>